<keyword evidence="4" id="KW-0862">Zinc</keyword>
<evidence type="ECO:0000256" key="5">
    <source>
        <dbReference type="ARBA" id="ARBA00049598"/>
    </source>
</evidence>
<dbReference type="GO" id="GO:0008270">
    <property type="term" value="F:zinc ion binding"/>
    <property type="evidence" value="ECO:0007669"/>
    <property type="project" value="UniProtKB-UniRule"/>
</dbReference>
<dbReference type="CDD" id="cd23023">
    <property type="entry name" value="zf-HIT_BCD1"/>
    <property type="match status" value="1"/>
</dbReference>
<keyword evidence="1" id="KW-0597">Phosphoprotein</keyword>
<evidence type="ECO:0000256" key="4">
    <source>
        <dbReference type="ARBA" id="ARBA00022833"/>
    </source>
</evidence>
<dbReference type="PROSITE" id="PS51083">
    <property type="entry name" value="ZF_HIT"/>
    <property type="match status" value="1"/>
</dbReference>
<name>A0A224YZC7_9ACAR</name>
<dbReference type="InterPro" id="IPR057721">
    <property type="entry name" value="BCD1_alpha/beta"/>
</dbReference>
<evidence type="ECO:0000313" key="9">
    <source>
        <dbReference type="EMBL" id="MAA19673.1"/>
    </source>
</evidence>
<dbReference type="InterPro" id="IPR007529">
    <property type="entry name" value="Znf_HIT"/>
</dbReference>
<dbReference type="Pfam" id="PF04438">
    <property type="entry name" value="zf-HIT"/>
    <property type="match status" value="1"/>
</dbReference>
<dbReference type="SUPFAM" id="SSF144232">
    <property type="entry name" value="HIT/MYND zinc finger-like"/>
    <property type="match status" value="1"/>
</dbReference>
<evidence type="ECO:0000256" key="1">
    <source>
        <dbReference type="ARBA" id="ARBA00022553"/>
    </source>
</evidence>
<dbReference type="GO" id="GO:0005634">
    <property type="term" value="C:nucleus"/>
    <property type="evidence" value="ECO:0007669"/>
    <property type="project" value="TreeGrafter"/>
</dbReference>
<evidence type="ECO:0000259" key="8">
    <source>
        <dbReference type="PROSITE" id="PS51083"/>
    </source>
</evidence>
<accession>A0A224YZC7</accession>
<feature type="domain" description="HIT-type" evidence="8">
    <location>
        <begin position="19"/>
        <end position="52"/>
    </location>
</feature>
<proteinExistence type="inferred from homology"/>
<sequence length="296" mass="33057">MPGGLMSDVKSVDLSSRTCLQCGKPSKYCCPKCSARSCSLPCVKQHKKIGECDGVRDKTAYIPLDGFTDLDLLSDYRFLEESARIVDSACRTKPALGVYPQQKSLPGFLHKFQAECRRRGIILRLLPRCFTKRQENKSQFNFRERCIYWHVAWVFPAANIKIHESQRVHEKESLAKCLEKHLTLETCRPELRGPLQPYIAAGMHGVSILLAVEGKPAADKCYYNLDLSVSLEACLKGKVIVEYPTFTVILTEDLSQFNLISPEPSGSHGGTNLPAFFNTDSLAGCENDESSNGHHI</sequence>
<dbReference type="EMBL" id="GFPF01008527">
    <property type="protein sequence ID" value="MAA19673.1"/>
    <property type="molecule type" value="Transcribed_RNA"/>
</dbReference>
<dbReference type="PANTHER" id="PTHR13483">
    <property type="entry name" value="BOX C_D SNORNA PROTEIN 1-RELATED"/>
    <property type="match status" value="1"/>
</dbReference>
<reference evidence="9" key="1">
    <citation type="journal article" date="2017" name="Parasit. Vectors">
        <title>Sialotranscriptomics of Rhipicephalus zambeziensis reveals intricate expression profiles of secretory proteins and suggests tight temporal transcriptional regulation during blood-feeding.</title>
        <authorList>
            <person name="de Castro M.H."/>
            <person name="de Klerk D."/>
            <person name="Pienaar R."/>
            <person name="Rees D.J.G."/>
            <person name="Mans B.J."/>
        </authorList>
    </citation>
    <scope>NUCLEOTIDE SEQUENCE</scope>
    <source>
        <tissue evidence="9">Salivary glands</tissue>
    </source>
</reference>
<dbReference type="GO" id="GO:0000492">
    <property type="term" value="P:box C/D snoRNP assembly"/>
    <property type="evidence" value="ECO:0007669"/>
    <property type="project" value="TreeGrafter"/>
</dbReference>
<keyword evidence="3 7" id="KW-0863">Zinc-finger</keyword>
<evidence type="ECO:0000256" key="3">
    <source>
        <dbReference type="ARBA" id="ARBA00022771"/>
    </source>
</evidence>
<dbReference type="Gene3D" id="3.30.60.190">
    <property type="match status" value="1"/>
</dbReference>
<dbReference type="Pfam" id="PF25790">
    <property type="entry name" value="BCD1"/>
    <property type="match status" value="1"/>
</dbReference>
<keyword evidence="2" id="KW-0479">Metal-binding</keyword>
<evidence type="ECO:0000256" key="7">
    <source>
        <dbReference type="PROSITE-ProRule" id="PRU00453"/>
    </source>
</evidence>
<protein>
    <submittedName>
        <fullName evidence="9">Protein containing zf-HIT domain</fullName>
    </submittedName>
</protein>
<comment type="function">
    <text evidence="5">Required for box C/D snoRNAs accumulation involved in snoRNA processing, snoRNA transport to the nucleolus and ribosome biogenesis.</text>
</comment>
<evidence type="ECO:0000256" key="2">
    <source>
        <dbReference type="ARBA" id="ARBA00022723"/>
    </source>
</evidence>
<comment type="similarity">
    <text evidence="6">Belongs to the BCD1 family.</text>
</comment>
<dbReference type="PANTHER" id="PTHR13483:SF3">
    <property type="entry name" value="BOX C_D SNORNA PROTEIN 1"/>
    <property type="match status" value="1"/>
</dbReference>
<evidence type="ECO:0000256" key="6">
    <source>
        <dbReference type="ARBA" id="ARBA00049654"/>
    </source>
</evidence>
<dbReference type="GO" id="GO:0048254">
    <property type="term" value="P:snoRNA localization"/>
    <property type="evidence" value="ECO:0007669"/>
    <property type="project" value="TreeGrafter"/>
</dbReference>
<dbReference type="AlphaFoldDB" id="A0A224YZC7"/>
<dbReference type="GO" id="GO:0070761">
    <property type="term" value="C:pre-snoRNP complex"/>
    <property type="evidence" value="ECO:0007669"/>
    <property type="project" value="TreeGrafter"/>
</dbReference>
<dbReference type="InterPro" id="IPR051639">
    <property type="entry name" value="BCD1"/>
</dbReference>
<organism evidence="9">
    <name type="scientific">Rhipicephalus zambeziensis</name>
    <dbReference type="NCBI Taxonomy" id="60191"/>
    <lineage>
        <taxon>Eukaryota</taxon>
        <taxon>Metazoa</taxon>
        <taxon>Ecdysozoa</taxon>
        <taxon>Arthropoda</taxon>
        <taxon>Chelicerata</taxon>
        <taxon>Arachnida</taxon>
        <taxon>Acari</taxon>
        <taxon>Parasitiformes</taxon>
        <taxon>Ixodida</taxon>
        <taxon>Ixodoidea</taxon>
        <taxon>Ixodidae</taxon>
        <taxon>Rhipicephalinae</taxon>
        <taxon>Rhipicephalus</taxon>
        <taxon>Rhipicephalus</taxon>
    </lineage>
</organism>
<dbReference type="GO" id="GO:0000463">
    <property type="term" value="P:maturation of LSU-rRNA from tricistronic rRNA transcript (SSU-rRNA, 5.8S rRNA, LSU-rRNA)"/>
    <property type="evidence" value="ECO:0007669"/>
    <property type="project" value="TreeGrafter"/>
</dbReference>